<dbReference type="InterPro" id="IPR006549">
    <property type="entry name" value="HAD-SF_hydro_IIIA"/>
</dbReference>
<dbReference type="PANTHER" id="PTHR46470:SF2">
    <property type="entry name" value="GLYCERALDEHYDE 3-PHOSPHATE PHOSPHATASE"/>
    <property type="match status" value="1"/>
</dbReference>
<dbReference type="GO" id="GO:0046872">
    <property type="term" value="F:metal ion binding"/>
    <property type="evidence" value="ECO:0007669"/>
    <property type="project" value="UniProtKB-KW"/>
</dbReference>
<dbReference type="Gene3D" id="3.40.50.1000">
    <property type="entry name" value="HAD superfamily/HAD-like"/>
    <property type="match status" value="1"/>
</dbReference>
<evidence type="ECO:0000256" key="1">
    <source>
        <dbReference type="ARBA" id="ARBA00001946"/>
    </source>
</evidence>
<proteinExistence type="predicted"/>
<dbReference type="NCBIfam" id="TIGR01662">
    <property type="entry name" value="HAD-SF-IIIA"/>
    <property type="match status" value="1"/>
</dbReference>
<dbReference type="OrthoDB" id="9809962at2"/>
<keyword evidence="2" id="KW-0479">Metal-binding</keyword>
<gene>
    <name evidence="5" type="ORF">AOC36_02190</name>
</gene>
<dbReference type="Gene3D" id="1.10.150.520">
    <property type="match status" value="1"/>
</dbReference>
<dbReference type="KEGG" id="erl:AOC36_02190"/>
<evidence type="ECO:0000256" key="2">
    <source>
        <dbReference type="ARBA" id="ARBA00022723"/>
    </source>
</evidence>
<keyword evidence="6" id="KW-1185">Reference proteome</keyword>
<dbReference type="InterPro" id="IPR036412">
    <property type="entry name" value="HAD-like_sf"/>
</dbReference>
<dbReference type="PANTHER" id="PTHR46470">
    <property type="entry name" value="N-ACYLNEURAMINATE-9-PHOSPHATASE"/>
    <property type="match status" value="1"/>
</dbReference>
<dbReference type="Proteomes" id="UP000063781">
    <property type="component" value="Chromosome"/>
</dbReference>
<evidence type="ECO:0000313" key="6">
    <source>
        <dbReference type="Proteomes" id="UP000063781"/>
    </source>
</evidence>
<keyword evidence="3" id="KW-0378">Hydrolase</keyword>
<dbReference type="NCBIfam" id="TIGR01549">
    <property type="entry name" value="HAD-SF-IA-v1"/>
    <property type="match status" value="1"/>
</dbReference>
<dbReference type="InterPro" id="IPR041492">
    <property type="entry name" value="HAD_2"/>
</dbReference>
<dbReference type="Pfam" id="PF13419">
    <property type="entry name" value="HAD_2"/>
    <property type="match status" value="1"/>
</dbReference>
<name>A0A120JTG9_9FIRM</name>
<dbReference type="GO" id="GO:0016791">
    <property type="term" value="F:phosphatase activity"/>
    <property type="evidence" value="ECO:0007669"/>
    <property type="project" value="TreeGrafter"/>
</dbReference>
<evidence type="ECO:0000313" key="5">
    <source>
        <dbReference type="EMBL" id="AMC92835.1"/>
    </source>
</evidence>
<protein>
    <recommendedName>
        <fullName evidence="7">Haloacid dehalogenase</fullName>
    </recommendedName>
</protein>
<dbReference type="RefSeq" id="WP_067630786.1">
    <property type="nucleotide sequence ID" value="NZ_CP013213.1"/>
</dbReference>
<dbReference type="SFLD" id="SFLDG01129">
    <property type="entry name" value="C1.5:_HAD__Beta-PGM__Phosphata"/>
    <property type="match status" value="1"/>
</dbReference>
<dbReference type="SFLD" id="SFLDS00003">
    <property type="entry name" value="Haloacid_Dehalogenase"/>
    <property type="match status" value="1"/>
</dbReference>
<evidence type="ECO:0000256" key="4">
    <source>
        <dbReference type="ARBA" id="ARBA00022842"/>
    </source>
</evidence>
<reference evidence="5 6" key="1">
    <citation type="submission" date="2015-10" db="EMBL/GenBank/DDBJ databases">
        <title>Erysipelothrix larvae sp. LV19 isolated from the larval gut of the rhinoceros beetle, Trypoxylus dichotomus.</title>
        <authorList>
            <person name="Lim S."/>
            <person name="Kim B.-C."/>
        </authorList>
    </citation>
    <scope>NUCLEOTIDE SEQUENCE [LARGE SCALE GENOMIC DNA]</scope>
    <source>
        <strain evidence="5 6">LV19</strain>
    </source>
</reference>
<comment type="cofactor">
    <cofactor evidence="1">
        <name>Mg(2+)</name>
        <dbReference type="ChEBI" id="CHEBI:18420"/>
    </cofactor>
</comment>
<dbReference type="AlphaFoldDB" id="A0A120JTG9"/>
<dbReference type="EMBL" id="CP013213">
    <property type="protein sequence ID" value="AMC92835.1"/>
    <property type="molecule type" value="Genomic_DNA"/>
</dbReference>
<sequence length="226" mass="26209">MTTRLKESIENDSSQLGNKKWIFFDVGYTLTNETKCYEDHVKQCVDRLSKKNIVVSETDYYNLMIDASKNGLKPIRSVWEQFSNKERPKWNAKSEVIYEDTYSTLEKLSKRYKLGIIANQIEGLENRLFEHGIYKFFKVIVSSHEAGVKKPNPQIFQKALQEANTTADNCIYIGDRPDNDIVPAKKLGFTTVRIMKGLGQYQPEHPCYSSDYTIKDLHEILCLLNY</sequence>
<dbReference type="GO" id="GO:0044281">
    <property type="term" value="P:small molecule metabolic process"/>
    <property type="evidence" value="ECO:0007669"/>
    <property type="project" value="UniProtKB-ARBA"/>
</dbReference>
<dbReference type="NCBIfam" id="TIGR01509">
    <property type="entry name" value="HAD-SF-IA-v3"/>
    <property type="match status" value="1"/>
</dbReference>
<organism evidence="5 6">
    <name type="scientific">Erysipelothrix larvae</name>
    <dbReference type="NCBI Taxonomy" id="1514105"/>
    <lineage>
        <taxon>Bacteria</taxon>
        <taxon>Bacillati</taxon>
        <taxon>Bacillota</taxon>
        <taxon>Erysipelotrichia</taxon>
        <taxon>Erysipelotrichales</taxon>
        <taxon>Erysipelotrichaceae</taxon>
        <taxon>Erysipelothrix</taxon>
    </lineage>
</organism>
<evidence type="ECO:0008006" key="7">
    <source>
        <dbReference type="Google" id="ProtNLM"/>
    </source>
</evidence>
<keyword evidence="4" id="KW-0460">Magnesium</keyword>
<dbReference type="SUPFAM" id="SSF56784">
    <property type="entry name" value="HAD-like"/>
    <property type="match status" value="1"/>
</dbReference>
<dbReference type="InterPro" id="IPR023214">
    <property type="entry name" value="HAD_sf"/>
</dbReference>
<dbReference type="InterPro" id="IPR051400">
    <property type="entry name" value="HAD-like_hydrolase"/>
</dbReference>
<dbReference type="STRING" id="1514105.AOC36_02190"/>
<dbReference type="InterPro" id="IPR006439">
    <property type="entry name" value="HAD-SF_hydro_IA"/>
</dbReference>
<evidence type="ECO:0000256" key="3">
    <source>
        <dbReference type="ARBA" id="ARBA00022801"/>
    </source>
</evidence>
<accession>A0A120JTG9</accession>